<evidence type="ECO:0008006" key="3">
    <source>
        <dbReference type="Google" id="ProtNLM"/>
    </source>
</evidence>
<keyword evidence="2" id="KW-1185">Reference proteome</keyword>
<protein>
    <recommendedName>
        <fullName evidence="3">F-box domain-containing protein</fullName>
    </recommendedName>
</protein>
<organism evidence="1 2">
    <name type="scientific">Mycena metata</name>
    <dbReference type="NCBI Taxonomy" id="1033252"/>
    <lineage>
        <taxon>Eukaryota</taxon>
        <taxon>Fungi</taxon>
        <taxon>Dikarya</taxon>
        <taxon>Basidiomycota</taxon>
        <taxon>Agaricomycotina</taxon>
        <taxon>Agaricomycetes</taxon>
        <taxon>Agaricomycetidae</taxon>
        <taxon>Agaricales</taxon>
        <taxon>Marasmiineae</taxon>
        <taxon>Mycenaceae</taxon>
        <taxon>Mycena</taxon>
    </lineage>
</organism>
<gene>
    <name evidence="1" type="ORF">B0H16DRAFT_1604994</name>
</gene>
<name>A0AAD7HHA4_9AGAR</name>
<sequence length="479" mass="53014">MSGDSSQVLPPHDLVALRQNRYPDPTEQAVIREAIAEAEAHLGDLYGSAGERNVAQKLRSHIDVLSSQLAPIRRLPPEILSSVFMAPTFPPVAPKGLQAVVGRALDPIVAVCSHWRATALATPEFWSTFSVSLSAKNEVSMDLLNLYLERSKSYPLSLRIFTRNFRRVHRDILTRLLSTSERWSSLHLNFETRLLPLFSSLRGRLPYLESLSLRGSTETVDPTAPTLVETTDAFELAPKLCALECFISMEVVPPLPLIQLTSLSASRNAISLANHCPELDTLYCTTQSTGPEVVTNASTIHASTAVLRTLTSPKLVFLRVVGVGSQWSQPEFSSFLQRSGCTACLHTLVLEEILMHANDIIALLPLLPALRTLNLRKLRPYTITDAVLHALTLITPSHANNVLPELETLIISGSYFFGNLFLLAMLESRAAQLRTVILELREREREFDAPEMGRFRAFSAGGISISVKRWVGKGYVFLV</sequence>
<accession>A0AAD7HHA4</accession>
<comment type="caution">
    <text evidence="1">The sequence shown here is derived from an EMBL/GenBank/DDBJ whole genome shotgun (WGS) entry which is preliminary data.</text>
</comment>
<dbReference type="EMBL" id="JARKIB010000243">
    <property type="protein sequence ID" value="KAJ7720170.1"/>
    <property type="molecule type" value="Genomic_DNA"/>
</dbReference>
<reference evidence="1" key="1">
    <citation type="submission" date="2023-03" db="EMBL/GenBank/DDBJ databases">
        <title>Massive genome expansion in bonnet fungi (Mycena s.s.) driven by repeated elements and novel gene families across ecological guilds.</title>
        <authorList>
            <consortium name="Lawrence Berkeley National Laboratory"/>
            <person name="Harder C.B."/>
            <person name="Miyauchi S."/>
            <person name="Viragh M."/>
            <person name="Kuo A."/>
            <person name="Thoen E."/>
            <person name="Andreopoulos B."/>
            <person name="Lu D."/>
            <person name="Skrede I."/>
            <person name="Drula E."/>
            <person name="Henrissat B."/>
            <person name="Morin E."/>
            <person name="Kohler A."/>
            <person name="Barry K."/>
            <person name="LaButti K."/>
            <person name="Morin E."/>
            <person name="Salamov A."/>
            <person name="Lipzen A."/>
            <person name="Mereny Z."/>
            <person name="Hegedus B."/>
            <person name="Baldrian P."/>
            <person name="Stursova M."/>
            <person name="Weitz H."/>
            <person name="Taylor A."/>
            <person name="Grigoriev I.V."/>
            <person name="Nagy L.G."/>
            <person name="Martin F."/>
            <person name="Kauserud H."/>
        </authorList>
    </citation>
    <scope>NUCLEOTIDE SEQUENCE</scope>
    <source>
        <strain evidence="1">CBHHK182m</strain>
    </source>
</reference>
<evidence type="ECO:0000313" key="1">
    <source>
        <dbReference type="EMBL" id="KAJ7720170.1"/>
    </source>
</evidence>
<evidence type="ECO:0000313" key="2">
    <source>
        <dbReference type="Proteomes" id="UP001215598"/>
    </source>
</evidence>
<dbReference type="Proteomes" id="UP001215598">
    <property type="component" value="Unassembled WGS sequence"/>
</dbReference>
<dbReference type="AlphaFoldDB" id="A0AAD7HHA4"/>
<proteinExistence type="predicted"/>